<evidence type="ECO:0000256" key="4">
    <source>
        <dbReference type="ARBA" id="ARBA00022723"/>
    </source>
</evidence>
<evidence type="ECO:0000256" key="5">
    <source>
        <dbReference type="ARBA" id="ARBA00022771"/>
    </source>
</evidence>
<dbReference type="GO" id="GO:0008270">
    <property type="term" value="F:zinc ion binding"/>
    <property type="evidence" value="ECO:0007669"/>
    <property type="project" value="UniProtKB-KW"/>
</dbReference>
<keyword evidence="3" id="KW-0235">DNA replication</keyword>
<dbReference type="EMBL" id="JAXIOK010000013">
    <property type="protein sequence ID" value="KAK4757190.1"/>
    <property type="molecule type" value="Genomic_DNA"/>
</dbReference>
<evidence type="ECO:0000256" key="7">
    <source>
        <dbReference type="ARBA" id="ARBA00023242"/>
    </source>
</evidence>
<keyword evidence="7" id="KW-0539">Nucleus</keyword>
<evidence type="ECO:0000259" key="9">
    <source>
        <dbReference type="Pfam" id="PF09329"/>
    </source>
</evidence>
<keyword evidence="12" id="KW-1185">Reference proteome</keyword>
<dbReference type="GO" id="GO:0006270">
    <property type="term" value="P:DNA replication initiation"/>
    <property type="evidence" value="ECO:0007669"/>
    <property type="project" value="InterPro"/>
</dbReference>
<comment type="subcellular location">
    <subcellularLocation>
        <location evidence="1">Nucleus</location>
    </subcellularLocation>
</comment>
<dbReference type="GO" id="GO:0003688">
    <property type="term" value="F:DNA replication origin binding"/>
    <property type="evidence" value="ECO:0007669"/>
    <property type="project" value="TreeGrafter"/>
</dbReference>
<dbReference type="FunFam" id="2.40.50.140:FF:000174">
    <property type="entry name" value="DNA replication licensing factor mcm10"/>
    <property type="match status" value="1"/>
</dbReference>
<dbReference type="InterPro" id="IPR012340">
    <property type="entry name" value="NA-bd_OB-fold"/>
</dbReference>
<feature type="region of interest" description="Disordered" evidence="8">
    <location>
        <begin position="21"/>
        <end position="52"/>
    </location>
</feature>
<evidence type="ECO:0000256" key="3">
    <source>
        <dbReference type="ARBA" id="ARBA00022705"/>
    </source>
</evidence>
<evidence type="ECO:0000259" key="10">
    <source>
        <dbReference type="Pfam" id="PF22379"/>
    </source>
</evidence>
<evidence type="ECO:0000256" key="1">
    <source>
        <dbReference type="ARBA" id="ARBA00004123"/>
    </source>
</evidence>
<dbReference type="InterPro" id="IPR040184">
    <property type="entry name" value="Mcm10"/>
</dbReference>
<reference evidence="11 12" key="1">
    <citation type="journal article" date="2023" name="Hortic Res">
        <title>Pangenome of water caltrop reveals structural variations and asymmetric subgenome divergence after allopolyploidization.</title>
        <authorList>
            <person name="Zhang X."/>
            <person name="Chen Y."/>
            <person name="Wang L."/>
            <person name="Yuan Y."/>
            <person name="Fang M."/>
            <person name="Shi L."/>
            <person name="Lu R."/>
            <person name="Comes H.P."/>
            <person name="Ma Y."/>
            <person name="Chen Y."/>
            <person name="Huang G."/>
            <person name="Zhou Y."/>
            <person name="Zheng Z."/>
            <person name="Qiu Y."/>
        </authorList>
    </citation>
    <scope>NUCLEOTIDE SEQUENCE [LARGE SCALE GENOMIC DNA]</scope>
    <source>
        <tissue evidence="11">Roots</tissue>
    </source>
</reference>
<feature type="domain" description="Zinc finger Mcm10/DnaG-type" evidence="9">
    <location>
        <begin position="220"/>
        <end position="262"/>
    </location>
</feature>
<sequence>MSMHSQEDLDLLLSLQDRVLETPPASPSHSNPLSPGNSYLSDDGTPRRTQGKVDMSIFKTAVEDCLDYDTKSVKKENKTEHNNLNADPEVEKFSGLRIRQQLLSPAELSEQFSDIRFIRLSVIKNLLHGDNLSGCWATVGVLMEKGNPRTSSNGKTYSIWKVGSLNDDSLSLFLFGDAYQKNMNEKTGTVFTLFNCNIRNDKMGGFSLSIFSPSQISKMGTSVDYGVCKGKKRDGKICTMSINKRQGIYCRYHRSKVSEKYSAIPRAQLQGGKFQTAYGDHLKSEGIHVVNPSVDRSKIVKVKQPLKLLTVEALRKALSGSDKLTTNVHAQGMRILNEVALTARPKNMNKEHGTSNQKPAEVEKRKVSCLKYAPSSTERGQIGAKRTKAEPTFEDRAKQTSTKLIELEIYSSDDEE</sequence>
<comment type="caution">
    <text evidence="11">The sequence shown here is derived from an EMBL/GenBank/DDBJ whole genome shotgun (WGS) entry which is preliminary data.</text>
</comment>
<feature type="domain" description="MCM10 OB-fold" evidence="10">
    <location>
        <begin position="92"/>
        <end position="216"/>
    </location>
</feature>
<feature type="compositionally biased region" description="Basic and acidic residues" evidence="8">
    <location>
        <begin position="387"/>
        <end position="398"/>
    </location>
</feature>
<dbReference type="InterPro" id="IPR015408">
    <property type="entry name" value="Znf_Mcm10/DnaG"/>
</dbReference>
<keyword evidence="6" id="KW-0862">Zinc</keyword>
<name>A0AAN7Q5G6_9MYRT</name>
<dbReference type="GO" id="GO:0003697">
    <property type="term" value="F:single-stranded DNA binding"/>
    <property type="evidence" value="ECO:0007669"/>
    <property type="project" value="InterPro"/>
</dbReference>
<protein>
    <recommendedName>
        <fullName evidence="13">Zinc finger Mcm10/DnaG-type domain-containing protein</fullName>
    </recommendedName>
</protein>
<proteinExistence type="inferred from homology"/>
<dbReference type="PANTHER" id="PTHR13454:SF11">
    <property type="entry name" value="PROTEIN MCM10 HOMOLOG"/>
    <property type="match status" value="1"/>
</dbReference>
<feature type="compositionally biased region" description="Polar residues" evidence="8">
    <location>
        <begin position="27"/>
        <end position="40"/>
    </location>
</feature>
<evidence type="ECO:0000313" key="12">
    <source>
        <dbReference type="Proteomes" id="UP001345219"/>
    </source>
</evidence>
<keyword evidence="4" id="KW-0479">Metal-binding</keyword>
<dbReference type="GO" id="GO:0043596">
    <property type="term" value="C:nuclear replication fork"/>
    <property type="evidence" value="ECO:0007669"/>
    <property type="project" value="TreeGrafter"/>
</dbReference>
<dbReference type="AlphaFoldDB" id="A0AAN7Q5G6"/>
<feature type="region of interest" description="Disordered" evidence="8">
    <location>
        <begin position="373"/>
        <end position="399"/>
    </location>
</feature>
<evidence type="ECO:0000256" key="6">
    <source>
        <dbReference type="ARBA" id="ARBA00022833"/>
    </source>
</evidence>
<keyword evidence="5" id="KW-0863">Zinc-finger</keyword>
<organism evidence="11 12">
    <name type="scientific">Trapa incisa</name>
    <dbReference type="NCBI Taxonomy" id="236973"/>
    <lineage>
        <taxon>Eukaryota</taxon>
        <taxon>Viridiplantae</taxon>
        <taxon>Streptophyta</taxon>
        <taxon>Embryophyta</taxon>
        <taxon>Tracheophyta</taxon>
        <taxon>Spermatophyta</taxon>
        <taxon>Magnoliopsida</taxon>
        <taxon>eudicotyledons</taxon>
        <taxon>Gunneridae</taxon>
        <taxon>Pentapetalae</taxon>
        <taxon>rosids</taxon>
        <taxon>malvids</taxon>
        <taxon>Myrtales</taxon>
        <taxon>Lythraceae</taxon>
        <taxon>Trapa</taxon>
    </lineage>
</organism>
<evidence type="ECO:0008006" key="13">
    <source>
        <dbReference type="Google" id="ProtNLM"/>
    </source>
</evidence>
<dbReference type="Gene3D" id="2.40.50.140">
    <property type="entry name" value="Nucleic acid-binding proteins"/>
    <property type="match status" value="1"/>
</dbReference>
<dbReference type="InterPro" id="IPR055065">
    <property type="entry name" value="OB_MCM10"/>
</dbReference>
<gene>
    <name evidence="11" type="ORF">SAY87_007317</name>
</gene>
<dbReference type="PANTHER" id="PTHR13454">
    <property type="entry name" value="PROTEIN MCM10 HOMOLOG"/>
    <property type="match status" value="1"/>
</dbReference>
<evidence type="ECO:0000256" key="2">
    <source>
        <dbReference type="ARBA" id="ARBA00009679"/>
    </source>
</evidence>
<evidence type="ECO:0000313" key="11">
    <source>
        <dbReference type="EMBL" id="KAK4757190.1"/>
    </source>
</evidence>
<comment type="similarity">
    <text evidence="2">Belongs to the MCM10 family.</text>
</comment>
<dbReference type="Pfam" id="PF22379">
    <property type="entry name" value="OB_MCM10"/>
    <property type="match status" value="1"/>
</dbReference>
<accession>A0AAN7Q5G6</accession>
<evidence type="ECO:0000256" key="8">
    <source>
        <dbReference type="SAM" id="MobiDB-lite"/>
    </source>
</evidence>
<dbReference type="Pfam" id="PF09329">
    <property type="entry name" value="zf-primase"/>
    <property type="match status" value="1"/>
</dbReference>
<dbReference type="Proteomes" id="UP001345219">
    <property type="component" value="Chromosome 6"/>
</dbReference>